<sequence length="179" mass="19905">MANKTHIGVGSVVALLIAAYFGLDLSQPEPSVTSKEVSTSQQRHDSEVQQTLAPATLNHQKTIDAVTKDDLEKIQQAFARQQSDVQVESVGTVKAVLKDDNEGSRHQKFILKLNNGQTVLVAHNIDLSPRIENLQKGDTVEFYGEYEYSAQGGVIHWTHHDPNGRHVDGWLKHQGKIYQ</sequence>
<dbReference type="EMBL" id="RCHC01000020">
    <property type="protein sequence ID" value="RLL18506.1"/>
    <property type="molecule type" value="Genomic_DNA"/>
</dbReference>
<dbReference type="Pfam" id="PF11948">
    <property type="entry name" value="DUF3465"/>
    <property type="match status" value="1"/>
</dbReference>
<keyword evidence="2" id="KW-1185">Reference proteome</keyword>
<organism evidence="1 2">
    <name type="scientific">Acinetobacter chengduensis</name>
    <dbReference type="NCBI Taxonomy" id="2420890"/>
    <lineage>
        <taxon>Bacteria</taxon>
        <taxon>Pseudomonadati</taxon>
        <taxon>Pseudomonadota</taxon>
        <taxon>Gammaproteobacteria</taxon>
        <taxon>Moraxellales</taxon>
        <taxon>Moraxellaceae</taxon>
        <taxon>Acinetobacter</taxon>
    </lineage>
</organism>
<reference evidence="1 2" key="1">
    <citation type="submission" date="2018-09" db="EMBL/GenBank/DDBJ databases">
        <title>The draft genome of Acinetobacter sp. strains.</title>
        <authorList>
            <person name="Qin J."/>
            <person name="Feng Y."/>
            <person name="Zong Z."/>
        </authorList>
    </citation>
    <scope>NUCLEOTIDE SEQUENCE [LARGE SCALE GENOMIC DNA]</scope>
    <source>
        <strain evidence="1 2">WCHAc060005</strain>
    </source>
</reference>
<protein>
    <submittedName>
        <fullName evidence="1">DUF3465 domain-containing protein</fullName>
    </submittedName>
</protein>
<dbReference type="InterPro" id="IPR021856">
    <property type="entry name" value="DUF3465"/>
</dbReference>
<dbReference type="Proteomes" id="UP000280271">
    <property type="component" value="Unassembled WGS sequence"/>
</dbReference>
<comment type="caution">
    <text evidence="1">The sequence shown here is derived from an EMBL/GenBank/DDBJ whole genome shotgun (WGS) entry which is preliminary data.</text>
</comment>
<evidence type="ECO:0000313" key="1">
    <source>
        <dbReference type="EMBL" id="RLL18506.1"/>
    </source>
</evidence>
<accession>A0ABX9TTR0</accession>
<evidence type="ECO:0000313" key="2">
    <source>
        <dbReference type="Proteomes" id="UP000280271"/>
    </source>
</evidence>
<name>A0ABX9TTR0_9GAMM</name>
<gene>
    <name evidence="1" type="ORF">D9K81_15000</name>
</gene>
<proteinExistence type="predicted"/>
<dbReference type="RefSeq" id="WP_120374559.1">
    <property type="nucleotide sequence ID" value="NZ_RCHC01000020.1"/>
</dbReference>